<feature type="transmembrane region" description="Helical" evidence="5">
    <location>
        <begin position="12"/>
        <end position="33"/>
    </location>
</feature>
<keyword evidence="5" id="KW-1133">Transmembrane helix</keyword>
<comment type="caution">
    <text evidence="8">The sequence shown here is derived from an EMBL/GenBank/DDBJ whole genome shotgun (WGS) entry which is preliminary data.</text>
</comment>
<evidence type="ECO:0000313" key="9">
    <source>
        <dbReference type="Proteomes" id="UP000004521"/>
    </source>
</evidence>
<gene>
    <name evidence="8" type="ORF">VFSR5_1133</name>
</gene>
<sequence>MNFIKKLSFKQKILLIITLPIIGMLFFSLDTLYKTVSLRSELQDITSMTDISIEGSLIVHELQKERGSTAGFVSSKGANFKSEMLEQRKETDSVLNTYLQSLKEKAQSIQKTNIAVYNDMQTIFTQLNQLNTIRNNVDKLAISPSNAAKYYTDINRLFLSLSNMIVKTSTERTLTPHLRNYSLFLEIKESAGKERASLNNILSSSGPVPLTLYKTFVALDSTQNAYLATFIEYATSEQVDALNKILSDSISQKVSNIRDMVNKQYVSGKFTVSGSEWYQASTNRINEFKQYEDLLVDDIEKVISRLNSEVNTAIYSSLFIILLILSITIVSSVIISKLLIGQAVQLSQVIETVSKDKDLTIRAKVLSEDELGVSTKYLNEMLAEFHSVLQKMDIGSTQLATSAEESNVVMEVTANNSQHELAQVEEISTAISELSSTSKEVTTNATHAEEEAQSAINNVDIGKQHLENSMSLTRSINNSVQQTASMIEELRANAVNIGEVTNVISSISDQTNLLALNAAIEAARAGEQGRGFAVVADEVRNLAAKTQQSTQHIQEIISKLQSQSEKANNNMIENVTLIQKSVVLAEDVKLSFNDIENSVQAISDINTLVATASQEQYSVTEDIAKNTTRTFDLVNENVSSIHQTQLVSQELAKLAEQQKSEIALFKLS</sequence>
<protein>
    <submittedName>
        <fullName evidence="8">Toxin corregulated pilus biosynthesis protein I</fullName>
    </submittedName>
</protein>
<dbReference type="Gene3D" id="1.10.287.950">
    <property type="entry name" value="Methyl-accepting chemotaxis protein"/>
    <property type="match status" value="1"/>
</dbReference>
<keyword evidence="5" id="KW-0472">Membrane</keyword>
<keyword evidence="5" id="KW-0812">Transmembrane</keyword>
<dbReference type="InterPro" id="IPR004089">
    <property type="entry name" value="MCPsignal_dom"/>
</dbReference>
<evidence type="ECO:0000259" key="7">
    <source>
        <dbReference type="PROSITE" id="PS50885"/>
    </source>
</evidence>
<keyword evidence="2 4" id="KW-0807">Transducer</keyword>
<dbReference type="GO" id="GO:0006935">
    <property type="term" value="P:chemotaxis"/>
    <property type="evidence" value="ECO:0007669"/>
    <property type="project" value="UniProtKB-ARBA"/>
</dbReference>
<dbReference type="Proteomes" id="UP000004521">
    <property type="component" value="Chromosome I"/>
</dbReference>
<comment type="subcellular location">
    <subcellularLocation>
        <location evidence="1">Membrane</location>
    </subcellularLocation>
</comment>
<feature type="domain" description="Methyl-accepting transducer" evidence="6">
    <location>
        <begin position="395"/>
        <end position="631"/>
    </location>
</feature>
<dbReference type="FunFam" id="1.10.287.950:FF:000001">
    <property type="entry name" value="Methyl-accepting chemotaxis sensory transducer"/>
    <property type="match status" value="1"/>
</dbReference>
<dbReference type="PANTHER" id="PTHR32089:SF33">
    <property type="entry name" value="TOXIN COREGULATED PILUS BIOSYNTHESIS PROTEIN I"/>
    <property type="match status" value="1"/>
</dbReference>
<dbReference type="InterPro" id="IPR013587">
    <property type="entry name" value="Nitrate/nitrite_sensing"/>
</dbReference>
<evidence type="ECO:0000256" key="2">
    <source>
        <dbReference type="ARBA" id="ARBA00023224"/>
    </source>
</evidence>
<dbReference type="CDD" id="cd11386">
    <property type="entry name" value="MCP_signal"/>
    <property type="match status" value="1"/>
</dbReference>
<name>A0AAV3EV90_ALIFS</name>
<dbReference type="SUPFAM" id="SSF58104">
    <property type="entry name" value="Methyl-accepting chemotaxis protein (MCP) signaling domain"/>
    <property type="match status" value="1"/>
</dbReference>
<evidence type="ECO:0000256" key="4">
    <source>
        <dbReference type="PROSITE-ProRule" id="PRU00284"/>
    </source>
</evidence>
<dbReference type="Pfam" id="PF08376">
    <property type="entry name" value="NIT"/>
    <property type="match status" value="1"/>
</dbReference>
<dbReference type="InterPro" id="IPR003660">
    <property type="entry name" value="HAMP_dom"/>
</dbReference>
<dbReference type="GO" id="GO:0007165">
    <property type="term" value="P:signal transduction"/>
    <property type="evidence" value="ECO:0007669"/>
    <property type="project" value="UniProtKB-KW"/>
</dbReference>
<dbReference type="EMBL" id="AHIH01000004">
    <property type="protein sequence ID" value="EHN70731.1"/>
    <property type="molecule type" value="Genomic_DNA"/>
</dbReference>
<feature type="transmembrane region" description="Helical" evidence="5">
    <location>
        <begin position="313"/>
        <end position="335"/>
    </location>
</feature>
<dbReference type="PROSITE" id="PS50111">
    <property type="entry name" value="CHEMOTAXIS_TRANSDUC_2"/>
    <property type="match status" value="1"/>
</dbReference>
<evidence type="ECO:0000259" key="6">
    <source>
        <dbReference type="PROSITE" id="PS50111"/>
    </source>
</evidence>
<feature type="domain" description="HAMP" evidence="7">
    <location>
        <begin position="337"/>
        <end position="390"/>
    </location>
</feature>
<organism evidence="8 9">
    <name type="scientific">Aliivibrio fischeri SR5</name>
    <dbReference type="NCBI Taxonomy" id="1088719"/>
    <lineage>
        <taxon>Bacteria</taxon>
        <taxon>Pseudomonadati</taxon>
        <taxon>Pseudomonadota</taxon>
        <taxon>Gammaproteobacteria</taxon>
        <taxon>Vibrionales</taxon>
        <taxon>Vibrionaceae</taxon>
        <taxon>Aliivibrio</taxon>
    </lineage>
</organism>
<evidence type="ECO:0000256" key="1">
    <source>
        <dbReference type="ARBA" id="ARBA00004370"/>
    </source>
</evidence>
<dbReference type="PANTHER" id="PTHR32089">
    <property type="entry name" value="METHYL-ACCEPTING CHEMOTAXIS PROTEIN MCPB"/>
    <property type="match status" value="1"/>
</dbReference>
<evidence type="ECO:0000256" key="3">
    <source>
        <dbReference type="ARBA" id="ARBA00029447"/>
    </source>
</evidence>
<accession>A0AAV3EV90</accession>
<dbReference type="SMART" id="SM00283">
    <property type="entry name" value="MA"/>
    <property type="match status" value="1"/>
</dbReference>
<dbReference type="AlphaFoldDB" id="A0AAV3EV90"/>
<dbReference type="Pfam" id="PF00015">
    <property type="entry name" value="MCPsignal"/>
    <property type="match status" value="1"/>
</dbReference>
<evidence type="ECO:0000313" key="8">
    <source>
        <dbReference type="EMBL" id="EHN70731.1"/>
    </source>
</evidence>
<dbReference type="GO" id="GO:0016020">
    <property type="term" value="C:membrane"/>
    <property type="evidence" value="ECO:0007669"/>
    <property type="project" value="UniProtKB-SubCell"/>
</dbReference>
<comment type="similarity">
    <text evidence="3">Belongs to the methyl-accepting chemotaxis (MCP) protein family.</text>
</comment>
<dbReference type="PROSITE" id="PS50885">
    <property type="entry name" value="HAMP"/>
    <property type="match status" value="1"/>
</dbReference>
<dbReference type="RefSeq" id="WP_005418849.1">
    <property type="nucleotide sequence ID" value="NZ_CM001400.1"/>
</dbReference>
<evidence type="ECO:0000256" key="5">
    <source>
        <dbReference type="SAM" id="Phobius"/>
    </source>
</evidence>
<proteinExistence type="inferred from homology"/>
<reference evidence="8 9" key="1">
    <citation type="journal article" date="2012" name="J. Bacteriol.">
        <title>Draft Genome Sequence of Vibrio fischeri SR5, a Strain Isolated from the Light Organ of the Mediterranean Squid Sepiola robusta.</title>
        <authorList>
            <person name="Gyllborg M.C."/>
            <person name="Sahl J.W."/>
            <person name="Cronin D.C.III."/>
            <person name="Rasko D.A."/>
            <person name="Mandel M.J."/>
        </authorList>
    </citation>
    <scope>NUCLEOTIDE SEQUENCE [LARGE SCALE GENOMIC DNA]</scope>
    <source>
        <strain evidence="8 9">SR5</strain>
    </source>
</reference>